<feature type="coiled-coil region" evidence="6">
    <location>
        <begin position="82"/>
        <end position="109"/>
    </location>
</feature>
<keyword evidence="10" id="KW-1185">Reference proteome</keyword>
<evidence type="ECO:0000313" key="10">
    <source>
        <dbReference type="Proteomes" id="UP000188320"/>
    </source>
</evidence>
<dbReference type="InterPro" id="IPR036638">
    <property type="entry name" value="HLH_DNA-bd_sf"/>
</dbReference>
<evidence type="ECO:0000256" key="3">
    <source>
        <dbReference type="ARBA" id="ARBA00023159"/>
    </source>
</evidence>
<dbReference type="InterPro" id="IPR011598">
    <property type="entry name" value="bHLH_dom"/>
</dbReference>
<feature type="compositionally biased region" description="Basic residues" evidence="7">
    <location>
        <begin position="13"/>
        <end position="22"/>
    </location>
</feature>
<dbReference type="GO" id="GO:0046983">
    <property type="term" value="F:protein dimerization activity"/>
    <property type="evidence" value="ECO:0007669"/>
    <property type="project" value="InterPro"/>
</dbReference>
<feature type="region of interest" description="Disordered" evidence="7">
    <location>
        <begin position="140"/>
        <end position="162"/>
    </location>
</feature>
<dbReference type="AlphaFoldDB" id="A0A1R1PKR3"/>
<dbReference type="SMART" id="SM00353">
    <property type="entry name" value="HLH"/>
    <property type="match status" value="1"/>
</dbReference>
<dbReference type="PANTHER" id="PTHR10328:SF3">
    <property type="entry name" value="PROTEIN MAX"/>
    <property type="match status" value="1"/>
</dbReference>
<evidence type="ECO:0000256" key="7">
    <source>
        <dbReference type="SAM" id="MobiDB-lite"/>
    </source>
</evidence>
<proteinExistence type="predicted"/>
<dbReference type="SUPFAM" id="SSF47459">
    <property type="entry name" value="HLH, helix-loop-helix DNA-binding domain"/>
    <property type="match status" value="1"/>
</dbReference>
<dbReference type="GO" id="GO:0045944">
    <property type="term" value="P:positive regulation of transcription by RNA polymerase II"/>
    <property type="evidence" value="ECO:0007669"/>
    <property type="project" value="TreeGrafter"/>
</dbReference>
<dbReference type="PROSITE" id="PS50888">
    <property type="entry name" value="BHLH"/>
    <property type="match status" value="1"/>
</dbReference>
<reference evidence="10" key="1">
    <citation type="submission" date="2017-01" db="EMBL/GenBank/DDBJ databases">
        <authorList>
            <person name="Wang Y."/>
            <person name="White M."/>
            <person name="Kvist S."/>
            <person name="Moncalvo J.-M."/>
        </authorList>
    </citation>
    <scope>NUCLEOTIDE SEQUENCE [LARGE SCALE GENOMIC DNA]</scope>
    <source>
        <strain evidence="10">COL-18-3</strain>
    </source>
</reference>
<accession>A0A1R1PKR3</accession>
<sequence length="493" mass="53867">MELNGNDGGATQKPKRLKRKGIAKNSNVPELSSEKRINHNELERKRRSNQKKVLYELRDSIPTLNHSKSSTVLIMQKAKDHIYVLVRNVNSLEQEISDLKSKLRSMGKDIPALLGVDDEKPTKIKIEPLHVGGGSFFSRKYKQPGQKKRGKKKHIDSNSAVVHKEKKCNSTAKQCADLEKGPGIQEIVSLNNIFSDYPGYNVSGDKNKLDFEKYILGNGSKDCLSANAKGNDIGFTADNIAVDGIFDSLRLNPQLSGSTINLGDYFEKNSNKLQKNVENNGYLSFSSAFGDKSNFGANPLIDFTMDFGSLASGNKVEASPPFKKAKLSGLDKTDSQSTMVPERSELLDFENLFIDFNAENSQSNTNSKNNLNCSKSSQIDFNALNPMLLQAVYQNNSAVKTFDGINAPTSDSFGRGMQGINAIPINSTASFGGTQGNKSISDLKHMGITLNGFEDRISASNFAPNSLNLLDGCLAGFPKGGFDADAIFNNFTS</sequence>
<dbReference type="PANTHER" id="PTHR10328">
    <property type="entry name" value="PROTEIN MAX MYC-ASSOCIATED FACTOR X"/>
    <property type="match status" value="1"/>
</dbReference>
<evidence type="ECO:0000259" key="8">
    <source>
        <dbReference type="PROSITE" id="PS50888"/>
    </source>
</evidence>
<keyword evidence="3" id="KW-0010">Activator</keyword>
<comment type="caution">
    <text evidence="9">The sequence shown here is derived from an EMBL/GenBank/DDBJ whole genome shotgun (WGS) entry which is preliminary data.</text>
</comment>
<dbReference type="OrthoDB" id="8964853at2759"/>
<keyword evidence="2" id="KW-0238">DNA-binding</keyword>
<feature type="compositionally biased region" description="Basic residues" evidence="7">
    <location>
        <begin position="140"/>
        <end position="154"/>
    </location>
</feature>
<keyword evidence="5" id="KW-0539">Nucleus</keyword>
<dbReference type="EMBL" id="LSSK01000877">
    <property type="protein sequence ID" value="OMH81513.1"/>
    <property type="molecule type" value="Genomic_DNA"/>
</dbReference>
<dbReference type="Pfam" id="PF00010">
    <property type="entry name" value="HLH"/>
    <property type="match status" value="1"/>
</dbReference>
<dbReference type="Proteomes" id="UP000188320">
    <property type="component" value="Unassembled WGS sequence"/>
</dbReference>
<evidence type="ECO:0000256" key="5">
    <source>
        <dbReference type="ARBA" id="ARBA00023242"/>
    </source>
</evidence>
<keyword evidence="6" id="KW-0175">Coiled coil</keyword>
<evidence type="ECO:0000256" key="1">
    <source>
        <dbReference type="ARBA" id="ARBA00023015"/>
    </source>
</evidence>
<feature type="domain" description="BHLH" evidence="8">
    <location>
        <begin position="34"/>
        <end position="85"/>
    </location>
</feature>
<organism evidence="9 10">
    <name type="scientific">Zancudomyces culisetae</name>
    <name type="common">Gut fungus</name>
    <name type="synonym">Smittium culisetae</name>
    <dbReference type="NCBI Taxonomy" id="1213189"/>
    <lineage>
        <taxon>Eukaryota</taxon>
        <taxon>Fungi</taxon>
        <taxon>Fungi incertae sedis</taxon>
        <taxon>Zoopagomycota</taxon>
        <taxon>Kickxellomycotina</taxon>
        <taxon>Harpellomycetes</taxon>
        <taxon>Harpellales</taxon>
        <taxon>Legeriomycetaceae</taxon>
        <taxon>Zancudomyces</taxon>
    </lineage>
</organism>
<protein>
    <submittedName>
        <fullName evidence="9">Protein max</fullName>
    </submittedName>
</protein>
<feature type="region of interest" description="Disordered" evidence="7">
    <location>
        <begin position="1"/>
        <end position="35"/>
    </location>
</feature>
<evidence type="ECO:0000313" key="9">
    <source>
        <dbReference type="EMBL" id="OMH81513.1"/>
    </source>
</evidence>
<dbReference type="GO" id="GO:0090575">
    <property type="term" value="C:RNA polymerase II transcription regulator complex"/>
    <property type="evidence" value="ECO:0007669"/>
    <property type="project" value="TreeGrafter"/>
</dbReference>
<keyword evidence="1" id="KW-0805">Transcription regulation</keyword>
<name>A0A1R1PKR3_ZANCU</name>
<dbReference type="GO" id="GO:0003700">
    <property type="term" value="F:DNA-binding transcription factor activity"/>
    <property type="evidence" value="ECO:0007669"/>
    <property type="project" value="TreeGrafter"/>
</dbReference>
<evidence type="ECO:0000256" key="2">
    <source>
        <dbReference type="ARBA" id="ARBA00023125"/>
    </source>
</evidence>
<evidence type="ECO:0000256" key="6">
    <source>
        <dbReference type="SAM" id="Coils"/>
    </source>
</evidence>
<dbReference type="Gene3D" id="4.10.280.10">
    <property type="entry name" value="Helix-loop-helix DNA-binding domain"/>
    <property type="match status" value="1"/>
</dbReference>
<keyword evidence="4" id="KW-0804">Transcription</keyword>
<evidence type="ECO:0000256" key="4">
    <source>
        <dbReference type="ARBA" id="ARBA00023163"/>
    </source>
</evidence>
<gene>
    <name evidence="9" type="ORF">AX774_g5029</name>
</gene>
<dbReference type="GO" id="GO:0003677">
    <property type="term" value="F:DNA binding"/>
    <property type="evidence" value="ECO:0007669"/>
    <property type="project" value="UniProtKB-KW"/>
</dbReference>